<dbReference type="Gene3D" id="3.30.70.1900">
    <property type="match status" value="1"/>
</dbReference>
<proteinExistence type="predicted"/>
<feature type="non-terminal residue" evidence="2">
    <location>
        <position position="1"/>
    </location>
</feature>
<dbReference type="AlphaFoldDB" id="A0A3B0VUK4"/>
<dbReference type="CDD" id="cd21141">
    <property type="entry name" value="Cas6_III-like"/>
    <property type="match status" value="1"/>
</dbReference>
<reference evidence="2" key="1">
    <citation type="submission" date="2018-06" db="EMBL/GenBank/DDBJ databases">
        <authorList>
            <person name="Zhirakovskaya E."/>
        </authorList>
    </citation>
    <scope>NUCLEOTIDE SEQUENCE</scope>
</reference>
<name>A0A3B0VUK4_9ZZZZ</name>
<protein>
    <recommendedName>
        <fullName evidence="1">CRISPR-associated protein Cas6 C-terminal domain-containing protein</fullName>
    </recommendedName>
</protein>
<accession>A0A3B0VUK4</accession>
<feature type="domain" description="CRISPR-associated protein Cas6 C-terminal" evidence="1">
    <location>
        <begin position="33"/>
        <end position="147"/>
    </location>
</feature>
<sequence>NIALAPQEHPWAGQTSYAALTEAAQPNKSWSFQIETPTTFHIGADAHLPFPLPGALFNSWWRRWHAFAPQPLPPVERHHVQQQLFVSQYRLKTVPVRYGRRLTVGCVGQFSLRAGKLSAETRRTIDTLARYATFCGSGRYTTQGMGVTILD</sequence>
<evidence type="ECO:0000313" key="2">
    <source>
        <dbReference type="EMBL" id="VAW35084.1"/>
    </source>
</evidence>
<dbReference type="Pfam" id="PF10040">
    <property type="entry name" value="CRISPR_Cas6"/>
    <property type="match status" value="1"/>
</dbReference>
<dbReference type="InterPro" id="IPR019267">
    <property type="entry name" value="CRISPR-assoc_Cas6_C"/>
</dbReference>
<evidence type="ECO:0000259" key="1">
    <source>
        <dbReference type="Pfam" id="PF10040"/>
    </source>
</evidence>
<organism evidence="2">
    <name type="scientific">hydrothermal vent metagenome</name>
    <dbReference type="NCBI Taxonomy" id="652676"/>
    <lineage>
        <taxon>unclassified sequences</taxon>
        <taxon>metagenomes</taxon>
        <taxon>ecological metagenomes</taxon>
    </lineage>
</organism>
<dbReference type="EMBL" id="UOEU01000570">
    <property type="protein sequence ID" value="VAW35084.1"/>
    <property type="molecule type" value="Genomic_DNA"/>
</dbReference>
<gene>
    <name evidence="2" type="ORF">MNBD_CHLOROFLEXI01-4272</name>
</gene>